<feature type="compositionally biased region" description="Basic residues" evidence="5">
    <location>
        <begin position="369"/>
        <end position="385"/>
    </location>
</feature>
<feature type="chain" id="PRO_5028801858" evidence="6">
    <location>
        <begin position="16"/>
        <end position="385"/>
    </location>
</feature>
<proteinExistence type="predicted"/>
<feature type="region of interest" description="Disordered" evidence="5">
    <location>
        <begin position="338"/>
        <end position="385"/>
    </location>
</feature>
<keyword evidence="4" id="KW-0472">Membrane</keyword>
<organism evidence="7 8">
    <name type="scientific">Dekkera bruxellensis</name>
    <name type="common">Brettanomyces custersii</name>
    <dbReference type="NCBI Taxonomy" id="5007"/>
    <lineage>
        <taxon>Eukaryota</taxon>
        <taxon>Fungi</taxon>
        <taxon>Dikarya</taxon>
        <taxon>Ascomycota</taxon>
        <taxon>Saccharomycotina</taxon>
        <taxon>Pichiomycetes</taxon>
        <taxon>Pichiales</taxon>
        <taxon>Pichiaceae</taxon>
        <taxon>Brettanomyces</taxon>
    </lineage>
</organism>
<dbReference type="AlphaFoldDB" id="A0A7D9D064"/>
<evidence type="ECO:0000256" key="3">
    <source>
        <dbReference type="ARBA" id="ARBA00022989"/>
    </source>
</evidence>
<evidence type="ECO:0000256" key="4">
    <source>
        <dbReference type="ARBA" id="ARBA00023136"/>
    </source>
</evidence>
<dbReference type="GO" id="GO:0005509">
    <property type="term" value="F:calcium ion binding"/>
    <property type="evidence" value="ECO:0007669"/>
    <property type="project" value="InterPro"/>
</dbReference>
<keyword evidence="6" id="KW-0732">Signal</keyword>
<comment type="subcellular location">
    <subcellularLocation>
        <location evidence="1">Membrane</location>
        <topology evidence="1">Single-pass membrane protein</topology>
    </subcellularLocation>
</comment>
<evidence type="ECO:0000313" key="8">
    <source>
        <dbReference type="Proteomes" id="UP000478008"/>
    </source>
</evidence>
<evidence type="ECO:0000256" key="5">
    <source>
        <dbReference type="SAM" id="MobiDB-lite"/>
    </source>
</evidence>
<dbReference type="GO" id="GO:0016020">
    <property type="term" value="C:membrane"/>
    <property type="evidence" value="ECO:0007669"/>
    <property type="project" value="UniProtKB-SubCell"/>
</dbReference>
<keyword evidence="2" id="KW-0812">Transmembrane</keyword>
<evidence type="ECO:0000256" key="1">
    <source>
        <dbReference type="ARBA" id="ARBA00004167"/>
    </source>
</evidence>
<keyword evidence="8" id="KW-1185">Reference proteome</keyword>
<sequence>MIGFAIALLFGMTFAADSSSVTSSVTSAAAEATSTAGELTYEKLAEMSLKERLLAYPWQLERYSVGFVIGYLIAFTLGSKYNRKMVDKFVNAILPALKDNFFQVGVTKSKLLAQDDQQHFTLYATGRLRVESMISRIVLQARQNPLMWIMEYGTGFFFDSIPYPEDKVTVEFKLDEDASSKFDNFIWAVVTKDHMNDYRKENYYLSLTKTAENPDLPPEYVFMNEVPEMNKVLYSKKLQSLLTKSKNFLQFFAITDQPSDKPENLSELKPKKKFVLQMSLPRSDSDLAAVKEFVTFLLNEYIDHVCRKAVFRPELSKKCKKTREVEYSKLQKLLEEERKEKLNSDKTERERARISKLSPNQQEKLLKKQEKRKQRRAMNKQKVRM</sequence>
<protein>
    <submittedName>
        <fullName evidence="7">DEBR0S4_06084g1_1</fullName>
    </submittedName>
</protein>
<keyword evidence="3" id="KW-1133">Transmembrane helix</keyword>
<evidence type="ECO:0000256" key="2">
    <source>
        <dbReference type="ARBA" id="ARBA00022692"/>
    </source>
</evidence>
<reference evidence="7 8" key="1">
    <citation type="submission" date="2019-07" db="EMBL/GenBank/DDBJ databases">
        <authorList>
            <person name="Friedrich A."/>
            <person name="Schacherer J."/>
        </authorList>
    </citation>
    <scope>NUCLEOTIDE SEQUENCE [LARGE SCALE GENOMIC DNA]</scope>
</reference>
<dbReference type="Proteomes" id="UP000478008">
    <property type="component" value="Unassembled WGS sequence"/>
</dbReference>
<gene>
    <name evidence="7" type="ORF">DEBR0S4_06084G</name>
</gene>
<dbReference type="GO" id="GO:0005783">
    <property type="term" value="C:endoplasmic reticulum"/>
    <property type="evidence" value="ECO:0007669"/>
    <property type="project" value="InterPro"/>
</dbReference>
<dbReference type="Pfam" id="PF07946">
    <property type="entry name" value="CCDC47"/>
    <property type="match status" value="1"/>
</dbReference>
<evidence type="ECO:0000256" key="6">
    <source>
        <dbReference type="SAM" id="SignalP"/>
    </source>
</evidence>
<dbReference type="GO" id="GO:0032469">
    <property type="term" value="P:endoplasmic reticulum calcium ion homeostasis"/>
    <property type="evidence" value="ECO:0007669"/>
    <property type="project" value="InterPro"/>
</dbReference>
<feature type="signal peptide" evidence="6">
    <location>
        <begin position="1"/>
        <end position="15"/>
    </location>
</feature>
<evidence type="ECO:0000313" key="7">
    <source>
        <dbReference type="EMBL" id="VUG18930.1"/>
    </source>
</evidence>
<dbReference type="PANTHER" id="PTHR12883:SF0">
    <property type="entry name" value="PAT COMPLEX SUBUNIT CCDC47"/>
    <property type="match status" value="1"/>
</dbReference>
<accession>A0A7D9D064</accession>
<name>A0A7D9D064_DEKBR</name>
<feature type="compositionally biased region" description="Basic and acidic residues" evidence="5">
    <location>
        <begin position="338"/>
        <end position="353"/>
    </location>
</feature>
<dbReference type="EMBL" id="CABFWN010000004">
    <property type="protein sequence ID" value="VUG18930.1"/>
    <property type="molecule type" value="Genomic_DNA"/>
</dbReference>
<dbReference type="InterPro" id="IPR012879">
    <property type="entry name" value="CCDC47"/>
</dbReference>
<dbReference type="PANTHER" id="PTHR12883">
    <property type="entry name" value="ADIPOCYTE-SPECIFIC PROTEIN 4-RELATED"/>
    <property type="match status" value="1"/>
</dbReference>